<evidence type="ECO:0000256" key="1">
    <source>
        <dbReference type="SAM" id="Coils"/>
    </source>
</evidence>
<evidence type="ECO:0000313" key="2">
    <source>
        <dbReference type="EMBL" id="QYN80126.1"/>
    </source>
</evidence>
<sequence length="368" mass="41484">MERVNFEVEGFEALRGEVNHVLNILAGMENLREAGGDKYWINEEGAYTNGVMNLYNIDLGSYAGQESFLDHIKAAGNKIYEWIKALIISIKNFFTGKPSKGADAAASDAIELAKKLEPRLVVKEITDNIAQPAKLVKEVPKLTQEIVVQKNDEANVHQITFEDTAKAFIRELEESTKAEEKKRLEEEAKKKAATAEFLEAVKVNVDKINDDVCDIAFHYLHNNSEEYEALDRLMRLRPSKIGSEFGFVNFEKELSGSQALEKSLRQLKVEKLGVTLQSINQARGAAKKQSLDVADTLNKLNEKYKNSDDSAHGKDLKFLASIQKSLVDISTNYDKIFIEADITIVKNLNQLTNKAHREILNEVRKHMK</sequence>
<organism evidence="2 3">
    <name type="scientific">Kosakonia phage Kc263</name>
    <dbReference type="NCBI Taxonomy" id="2863194"/>
    <lineage>
        <taxon>Viruses</taxon>
        <taxon>Duplodnaviria</taxon>
        <taxon>Heunggongvirae</taxon>
        <taxon>Uroviricota</taxon>
        <taxon>Caudoviricetes</taxon>
        <taxon>Chimalliviridae</taxon>
        <taxon>Branisovskavirus</taxon>
        <taxon>Branisovskavirus Kc263</taxon>
    </lineage>
</organism>
<reference evidence="2" key="1">
    <citation type="journal article" date="2021" name="Viruses">
        <title>Novel Viruses That Lyse Plant and Human Strains of Kosakonia cowanii.</title>
        <authorList>
            <person name="Petrzik K."/>
            <person name="Brazdova S."/>
            <person name="Krawczyk K."/>
        </authorList>
    </citation>
    <scope>NUCLEOTIDE SEQUENCE</scope>
</reference>
<evidence type="ECO:0000313" key="3">
    <source>
        <dbReference type="Proteomes" id="UP000828443"/>
    </source>
</evidence>
<accession>A0AAE7WFG4</accession>
<dbReference type="EMBL" id="MZ348422">
    <property type="protein sequence ID" value="QYN80126.1"/>
    <property type="molecule type" value="Genomic_DNA"/>
</dbReference>
<dbReference type="Proteomes" id="UP000828443">
    <property type="component" value="Segment"/>
</dbReference>
<keyword evidence="3" id="KW-1185">Reference proteome</keyword>
<protein>
    <submittedName>
        <fullName evidence="2">Uncharacterized protein</fullName>
    </submittedName>
</protein>
<dbReference type="GeneID" id="77953303"/>
<dbReference type="KEGG" id="vg:77953303"/>
<name>A0AAE7WFG4_9CAUD</name>
<keyword evidence="1" id="KW-0175">Coiled coil</keyword>
<proteinExistence type="predicted"/>
<dbReference type="RefSeq" id="YP_010676938.1">
    <property type="nucleotide sequence ID" value="NC_071015.1"/>
</dbReference>
<feature type="coiled-coil region" evidence="1">
    <location>
        <begin position="169"/>
        <end position="201"/>
    </location>
</feature>